<dbReference type="AlphaFoldDB" id="A0A2N5NCE4"/>
<dbReference type="GO" id="GO:0000976">
    <property type="term" value="F:transcription cis-regulatory region binding"/>
    <property type="evidence" value="ECO:0007669"/>
    <property type="project" value="TreeGrafter"/>
</dbReference>
<dbReference type="GO" id="GO:0003700">
    <property type="term" value="F:DNA-binding transcription factor activity"/>
    <property type="evidence" value="ECO:0007669"/>
    <property type="project" value="TreeGrafter"/>
</dbReference>
<dbReference type="Gene3D" id="1.10.357.10">
    <property type="entry name" value="Tetracycline Repressor, domain 2"/>
    <property type="match status" value="1"/>
</dbReference>
<keyword evidence="1 2" id="KW-0238">DNA-binding</keyword>
<name>A0A2N5NCE4_9BACL</name>
<dbReference type="RefSeq" id="WP_244912682.1">
    <property type="nucleotide sequence ID" value="NZ_NFEZ01000001.1"/>
</dbReference>
<dbReference type="InterPro" id="IPR036271">
    <property type="entry name" value="Tet_transcr_reg_TetR-rel_C_sf"/>
</dbReference>
<feature type="domain" description="HTH tetR-type" evidence="3">
    <location>
        <begin position="7"/>
        <end position="67"/>
    </location>
</feature>
<evidence type="ECO:0000313" key="5">
    <source>
        <dbReference type="Proteomes" id="UP000234789"/>
    </source>
</evidence>
<feature type="DNA-binding region" description="H-T-H motif" evidence="2">
    <location>
        <begin position="30"/>
        <end position="49"/>
    </location>
</feature>
<evidence type="ECO:0000256" key="1">
    <source>
        <dbReference type="ARBA" id="ARBA00023125"/>
    </source>
</evidence>
<protein>
    <submittedName>
        <fullName evidence="4">Transcriptional regulator, TetR family</fullName>
    </submittedName>
</protein>
<accession>A0A2N5NCE4</accession>
<comment type="caution">
    <text evidence="4">The sequence shown here is derived from an EMBL/GenBank/DDBJ whole genome shotgun (WGS) entry which is preliminary data.</text>
</comment>
<evidence type="ECO:0000259" key="3">
    <source>
        <dbReference type="PROSITE" id="PS50977"/>
    </source>
</evidence>
<dbReference type="Pfam" id="PF00440">
    <property type="entry name" value="TetR_N"/>
    <property type="match status" value="1"/>
</dbReference>
<gene>
    <name evidence="4" type="ORF">B8V81_0154</name>
</gene>
<dbReference type="InterPro" id="IPR009057">
    <property type="entry name" value="Homeodomain-like_sf"/>
</dbReference>
<sequence>MTSSDPTDTRDKLMQAAIELMAENGFKGVSTKQIAAAAGFSEMTLFRQFGTKRHLIASAVERYHYGREMAGLFTGGFAWDLRSDLGRIGRAYQETMEHNRKLFLVVLKSDELADIREEANKQPRKLLDLLTDYFAEMKKRGKLIDTDAEAQAAAFIWMNYGAFMSGLFTPSPFKPDAQAAFLASGIELFVRGLTP</sequence>
<dbReference type="Proteomes" id="UP000234789">
    <property type="component" value="Unassembled WGS sequence"/>
</dbReference>
<proteinExistence type="predicted"/>
<reference evidence="4 5" key="1">
    <citation type="submission" date="2017-05" db="EMBL/GenBank/DDBJ databases">
        <title>Functional genome analysis of Paenibacillus pasadenensis strain R16: insights on endophytic life style and antifungal activity.</title>
        <authorList>
            <person name="Passera A."/>
            <person name="Marcolungo L."/>
            <person name="Casati P."/>
            <person name="Brasca M."/>
            <person name="Quaglino F."/>
            <person name="Delledonne M."/>
        </authorList>
    </citation>
    <scope>NUCLEOTIDE SEQUENCE [LARGE SCALE GENOMIC DNA]</scope>
    <source>
        <strain evidence="4 5">R16</strain>
    </source>
</reference>
<dbReference type="InterPro" id="IPR050109">
    <property type="entry name" value="HTH-type_TetR-like_transc_reg"/>
</dbReference>
<evidence type="ECO:0000256" key="2">
    <source>
        <dbReference type="PROSITE-ProRule" id="PRU00335"/>
    </source>
</evidence>
<dbReference type="SUPFAM" id="SSF48498">
    <property type="entry name" value="Tetracyclin repressor-like, C-terminal domain"/>
    <property type="match status" value="1"/>
</dbReference>
<dbReference type="PRINTS" id="PR00455">
    <property type="entry name" value="HTHTETR"/>
</dbReference>
<organism evidence="4 5">
    <name type="scientific">Paenibacillus pasadenensis</name>
    <dbReference type="NCBI Taxonomy" id="217090"/>
    <lineage>
        <taxon>Bacteria</taxon>
        <taxon>Bacillati</taxon>
        <taxon>Bacillota</taxon>
        <taxon>Bacilli</taxon>
        <taxon>Bacillales</taxon>
        <taxon>Paenibacillaceae</taxon>
        <taxon>Paenibacillus</taxon>
    </lineage>
</organism>
<dbReference type="InterPro" id="IPR001647">
    <property type="entry name" value="HTH_TetR"/>
</dbReference>
<dbReference type="SUPFAM" id="SSF46689">
    <property type="entry name" value="Homeodomain-like"/>
    <property type="match status" value="1"/>
</dbReference>
<evidence type="ECO:0000313" key="4">
    <source>
        <dbReference type="EMBL" id="PLT48022.1"/>
    </source>
</evidence>
<dbReference type="PANTHER" id="PTHR30055:SF146">
    <property type="entry name" value="HTH-TYPE TRANSCRIPTIONAL DUAL REGULATOR CECR"/>
    <property type="match status" value="1"/>
</dbReference>
<dbReference type="PANTHER" id="PTHR30055">
    <property type="entry name" value="HTH-TYPE TRANSCRIPTIONAL REGULATOR RUTR"/>
    <property type="match status" value="1"/>
</dbReference>
<dbReference type="EMBL" id="NFEZ01000001">
    <property type="protein sequence ID" value="PLT48022.1"/>
    <property type="molecule type" value="Genomic_DNA"/>
</dbReference>
<dbReference type="PROSITE" id="PS50977">
    <property type="entry name" value="HTH_TETR_2"/>
    <property type="match status" value="1"/>
</dbReference>
<keyword evidence="5" id="KW-1185">Reference proteome</keyword>